<organism evidence="6 7">
    <name type="scientific">Phaeodactylibacter xiamenensis</name>
    <dbReference type="NCBI Taxonomy" id="1524460"/>
    <lineage>
        <taxon>Bacteria</taxon>
        <taxon>Pseudomonadati</taxon>
        <taxon>Bacteroidota</taxon>
        <taxon>Saprospiria</taxon>
        <taxon>Saprospirales</taxon>
        <taxon>Haliscomenobacteraceae</taxon>
        <taxon>Phaeodactylibacter</taxon>
    </lineage>
</organism>
<protein>
    <recommendedName>
        <fullName evidence="5">Methyltransferase domain-containing protein</fullName>
    </recommendedName>
</protein>
<keyword evidence="2 4" id="KW-0808">Transferase</keyword>
<dbReference type="CDD" id="cd02440">
    <property type="entry name" value="AdoMet_MTases"/>
    <property type="match status" value="1"/>
</dbReference>
<feature type="domain" description="Methyltransferase" evidence="5">
    <location>
        <begin position="64"/>
        <end position="160"/>
    </location>
</feature>
<dbReference type="Pfam" id="PF13649">
    <property type="entry name" value="Methyltransf_25"/>
    <property type="match status" value="1"/>
</dbReference>
<dbReference type="PROSITE" id="PS51581">
    <property type="entry name" value="SAM_GTMT"/>
    <property type="match status" value="1"/>
</dbReference>
<comment type="caution">
    <text evidence="6">The sequence shown here is derived from an EMBL/GenBank/DDBJ whole genome shotgun (WGS) entry which is preliminary data.</text>
</comment>
<dbReference type="InterPro" id="IPR025774">
    <property type="entry name" value="PiNMT-like"/>
</dbReference>
<dbReference type="AlphaFoldDB" id="A0A098S0A7"/>
<evidence type="ECO:0000256" key="2">
    <source>
        <dbReference type="ARBA" id="ARBA00022679"/>
    </source>
</evidence>
<accession>A0A098S0A7</accession>
<evidence type="ECO:0000256" key="1">
    <source>
        <dbReference type="ARBA" id="ARBA00022603"/>
    </source>
</evidence>
<dbReference type="STRING" id="1524460.IX84_27340"/>
<dbReference type="EMBL" id="JPOS01000090">
    <property type="protein sequence ID" value="KGE85243.1"/>
    <property type="molecule type" value="Genomic_DNA"/>
</dbReference>
<dbReference type="GO" id="GO:0032259">
    <property type="term" value="P:methylation"/>
    <property type="evidence" value="ECO:0007669"/>
    <property type="project" value="UniProtKB-UniRule"/>
</dbReference>
<evidence type="ECO:0000313" key="6">
    <source>
        <dbReference type="EMBL" id="KGE85243.1"/>
    </source>
</evidence>
<dbReference type="OrthoDB" id="9770553at2"/>
<dbReference type="PANTHER" id="PTHR44068">
    <property type="entry name" value="ZGC:194242"/>
    <property type="match status" value="1"/>
</dbReference>
<keyword evidence="1 4" id="KW-0489">Methyltransferase</keyword>
<dbReference type="Proteomes" id="UP000029736">
    <property type="component" value="Unassembled WGS sequence"/>
</dbReference>
<keyword evidence="7" id="KW-1185">Reference proteome</keyword>
<dbReference type="InterPro" id="IPR029063">
    <property type="entry name" value="SAM-dependent_MTases_sf"/>
</dbReference>
<comment type="similarity">
    <text evidence="4">Belongs to the class I-like SAM-binding methyltransferase superfamily. gTMT family.</text>
</comment>
<dbReference type="InterPro" id="IPR041698">
    <property type="entry name" value="Methyltransf_25"/>
</dbReference>
<feature type="region of interest" description="SAM motif II" evidence="4">
    <location>
        <begin position="128"/>
        <end position="136"/>
    </location>
</feature>
<evidence type="ECO:0000256" key="3">
    <source>
        <dbReference type="ARBA" id="ARBA00022691"/>
    </source>
</evidence>
<dbReference type="GO" id="GO:0008168">
    <property type="term" value="F:methyltransferase activity"/>
    <property type="evidence" value="ECO:0007669"/>
    <property type="project" value="UniProtKB-KW"/>
</dbReference>
<proteinExistence type="inferred from homology"/>
<reference evidence="6 7" key="1">
    <citation type="journal article" date="2014" name="Int. J. Syst. Evol. Microbiol.">
        <title>Phaeodactylibacter xiamenensis gen. nov., sp. nov., a member of the family Saprospiraceae isolated from the marine alga Phaeodactylum tricornutum.</title>
        <authorList>
            <person name="Chen Z.Jr."/>
            <person name="Lei X."/>
            <person name="Lai Q."/>
            <person name="Li Y."/>
            <person name="Zhang B."/>
            <person name="Zhang J."/>
            <person name="Zhang H."/>
            <person name="Yang L."/>
            <person name="Zheng W."/>
            <person name="Tian Y."/>
            <person name="Yu Z."/>
            <person name="Xu H.Jr."/>
            <person name="Zheng T."/>
        </authorList>
    </citation>
    <scope>NUCLEOTIDE SEQUENCE [LARGE SCALE GENOMIC DNA]</scope>
    <source>
        <strain evidence="6 7">KD52</strain>
    </source>
</reference>
<evidence type="ECO:0000313" key="7">
    <source>
        <dbReference type="Proteomes" id="UP000029736"/>
    </source>
</evidence>
<evidence type="ECO:0000256" key="4">
    <source>
        <dbReference type="PROSITE-ProRule" id="PRU00914"/>
    </source>
</evidence>
<feature type="region of interest" description="SAM motif III" evidence="4">
    <location>
        <begin position="155"/>
        <end position="164"/>
    </location>
</feature>
<dbReference type="InterPro" id="IPR050447">
    <property type="entry name" value="Erg6_SMT_methyltransf"/>
</dbReference>
<feature type="region of interest" description="SAM motif I" evidence="4">
    <location>
        <begin position="64"/>
        <end position="73"/>
    </location>
</feature>
<dbReference type="PANTHER" id="PTHR44068:SF11">
    <property type="entry name" value="GERANYL DIPHOSPHATE 2-C-METHYLTRANSFERASE"/>
    <property type="match status" value="1"/>
</dbReference>
<name>A0A098S0A7_9BACT</name>
<dbReference type="SUPFAM" id="SSF53335">
    <property type="entry name" value="S-adenosyl-L-methionine-dependent methyltransferases"/>
    <property type="match status" value="1"/>
</dbReference>
<gene>
    <name evidence="6" type="ORF">IX84_27340</name>
</gene>
<sequence>MPVLNDKIAHFYDRSTQVWLDTWGEHMHHGYYGDGASAKDHRQAQLDLVNVMLEWGHVKQADRILDAGCGVGGSSRYLAEKLQAKHVLGCTLSTVQAERGTAYNREAALSTIVKTEARDMMSLRAEDGPFDLVWSMESAEHIEDKAQMLQLFYDLLAPGGQLLMATWCHRETPPPLNSKDEHILSRIRHLYHLPPLAPLSGLRQDAEKAGFTGLQTEDWSAQVAPFWQAVIQSALKLKSLSGLLKAGLPTIRGALAMRHMTRGFKQGTICFGVLQAQKPV</sequence>
<evidence type="ECO:0000259" key="5">
    <source>
        <dbReference type="Pfam" id="PF13649"/>
    </source>
</evidence>
<dbReference type="Gene3D" id="3.40.50.150">
    <property type="entry name" value="Vaccinia Virus protein VP39"/>
    <property type="match status" value="1"/>
</dbReference>
<keyword evidence="3 4" id="KW-0949">S-adenosyl-L-methionine</keyword>